<evidence type="ECO:0000256" key="1">
    <source>
        <dbReference type="SAM" id="MobiDB-lite"/>
    </source>
</evidence>
<feature type="region of interest" description="Disordered" evidence="1">
    <location>
        <begin position="1"/>
        <end position="71"/>
    </location>
</feature>
<dbReference type="EMBL" id="GBRH01173854">
    <property type="protein sequence ID" value="JAE24042.1"/>
    <property type="molecule type" value="Transcribed_RNA"/>
</dbReference>
<name>A0A0A9GHS4_ARUDO</name>
<feature type="compositionally biased region" description="Polar residues" evidence="1">
    <location>
        <begin position="24"/>
        <end position="44"/>
    </location>
</feature>
<reference evidence="2" key="2">
    <citation type="journal article" date="2015" name="Data Brief">
        <title>Shoot transcriptome of the giant reed, Arundo donax.</title>
        <authorList>
            <person name="Barrero R.A."/>
            <person name="Guerrero F.D."/>
            <person name="Moolhuijzen P."/>
            <person name="Goolsby J.A."/>
            <person name="Tidwell J."/>
            <person name="Bellgard S.E."/>
            <person name="Bellgard M.I."/>
        </authorList>
    </citation>
    <scope>NUCLEOTIDE SEQUENCE</scope>
    <source>
        <tissue evidence="2">Shoot tissue taken approximately 20 cm above the soil surface</tissue>
    </source>
</reference>
<organism evidence="2">
    <name type="scientific">Arundo donax</name>
    <name type="common">Giant reed</name>
    <name type="synonym">Donax arundinaceus</name>
    <dbReference type="NCBI Taxonomy" id="35708"/>
    <lineage>
        <taxon>Eukaryota</taxon>
        <taxon>Viridiplantae</taxon>
        <taxon>Streptophyta</taxon>
        <taxon>Embryophyta</taxon>
        <taxon>Tracheophyta</taxon>
        <taxon>Spermatophyta</taxon>
        <taxon>Magnoliopsida</taxon>
        <taxon>Liliopsida</taxon>
        <taxon>Poales</taxon>
        <taxon>Poaceae</taxon>
        <taxon>PACMAD clade</taxon>
        <taxon>Arundinoideae</taxon>
        <taxon>Arundineae</taxon>
        <taxon>Arundo</taxon>
    </lineage>
</organism>
<protein>
    <submittedName>
        <fullName evidence="2">Uncharacterized protein</fullName>
    </submittedName>
</protein>
<dbReference type="AlphaFoldDB" id="A0A0A9GHS4"/>
<accession>A0A0A9GHS4</accession>
<evidence type="ECO:0000313" key="2">
    <source>
        <dbReference type="EMBL" id="JAE24042.1"/>
    </source>
</evidence>
<sequence length="71" mass="8359">MDLYLYHEQQSPRHPTPKIVHASPLQNQGNTNYRSHWEPTTPQVHNHRRIKSCKHLPLNRKPHPPSVRLGT</sequence>
<reference evidence="2" key="1">
    <citation type="submission" date="2014-09" db="EMBL/GenBank/DDBJ databases">
        <authorList>
            <person name="Magalhaes I.L.F."/>
            <person name="Oliveira U."/>
            <person name="Santos F.R."/>
            <person name="Vidigal T.H.D.A."/>
            <person name="Brescovit A.D."/>
            <person name="Santos A.J."/>
        </authorList>
    </citation>
    <scope>NUCLEOTIDE SEQUENCE</scope>
    <source>
        <tissue evidence="2">Shoot tissue taken approximately 20 cm above the soil surface</tissue>
    </source>
</reference>
<proteinExistence type="predicted"/>
<feature type="compositionally biased region" description="Basic residues" evidence="1">
    <location>
        <begin position="45"/>
        <end position="63"/>
    </location>
</feature>